<feature type="transmembrane region" description="Helical" evidence="8">
    <location>
        <begin position="121"/>
        <end position="142"/>
    </location>
</feature>
<name>A0A5D0MJU3_FLESI</name>
<comment type="caution">
    <text evidence="9">The sequence shown here is derived from an EMBL/GenBank/DDBJ whole genome shotgun (WGS) entry which is preliminary data.</text>
</comment>
<gene>
    <name evidence="9" type="ORF">FXF49_03555</name>
</gene>
<keyword evidence="7 8" id="KW-0472">Membrane</keyword>
<feature type="transmembrane region" description="Helical" evidence="8">
    <location>
        <begin position="6"/>
        <end position="27"/>
    </location>
</feature>
<sequence length="428" mass="47382">MFNFKINPWMYLFITFALFIIIGTFLLKMPFVKHTEGLSYIDALFTATSAVCVTGLIVVDTSGFNFWGQFFIMLMMQVGAIGIMTLTSSLLLFLRGELDFSRKFMVAKISDSSNIQEAEKILIIVVIYTFVMEFVGFLVLSYGFFLDDFALGDAVYYGLFHAVSAFCNAGFSTFDSSLVGSNSIVKVTTMFLIVFGGLGFYVIYNIYMTLFSVERIKVHTKIVIYTTFALIISGTLLIFLLEKGTLSVIDSFFQAITTRTAGFNTVEIGSLHVVTQFLMIVFMIIGASPGSTGGGIKTTAFYIAVVSMYSILRGNKRVVIFNRNIALINILKAYALISMYIFFLVIATLLLLYFGDFTFMDTLFEVTSALGTVGLSLGITGELGIFGKLIITACMFLGRIGPATLITMLLLKEKTSKLTYPEEKIILG</sequence>
<evidence type="ECO:0000256" key="8">
    <source>
        <dbReference type="SAM" id="Phobius"/>
    </source>
</evidence>
<evidence type="ECO:0000256" key="7">
    <source>
        <dbReference type="ARBA" id="ARBA00023136"/>
    </source>
</evidence>
<proteinExistence type="predicted"/>
<organism evidence="9 10">
    <name type="scientific">Flexistipes sinusarabici</name>
    <dbReference type="NCBI Taxonomy" id="2352"/>
    <lineage>
        <taxon>Bacteria</taxon>
        <taxon>Pseudomonadati</taxon>
        <taxon>Deferribacterota</taxon>
        <taxon>Deferribacteres</taxon>
        <taxon>Deferribacterales</taxon>
        <taxon>Flexistipitaceae</taxon>
        <taxon>Flexistipes</taxon>
    </lineage>
</organism>
<feature type="transmembrane region" description="Helical" evidence="8">
    <location>
        <begin position="262"/>
        <end position="288"/>
    </location>
</feature>
<comment type="subcellular location">
    <subcellularLocation>
        <location evidence="1">Cell membrane</location>
        <topology evidence="1">Multi-pass membrane protein</topology>
    </subcellularLocation>
</comment>
<feature type="transmembrane region" description="Helical" evidence="8">
    <location>
        <begin position="154"/>
        <end position="171"/>
    </location>
</feature>
<reference evidence="9 10" key="1">
    <citation type="submission" date="2019-08" db="EMBL/GenBank/DDBJ databases">
        <title>Genomic characterization of a novel candidate phylum (ARYD3) from a high temperature, high salinity tertiary oil reservoir in north central Oklahoma, USA.</title>
        <authorList>
            <person name="Youssef N.H."/>
            <person name="Yadav A."/>
            <person name="Elshahed M.S."/>
        </authorList>
    </citation>
    <scope>NUCLEOTIDE SEQUENCE [LARGE SCALE GENOMIC DNA]</scope>
    <source>
        <strain evidence="9">ARYD1</strain>
    </source>
</reference>
<dbReference type="PANTHER" id="PTHR32024">
    <property type="entry name" value="TRK SYSTEM POTASSIUM UPTAKE PROTEIN TRKG-RELATED"/>
    <property type="match status" value="1"/>
</dbReference>
<keyword evidence="2" id="KW-0813">Transport</keyword>
<dbReference type="GO" id="GO:0030001">
    <property type="term" value="P:metal ion transport"/>
    <property type="evidence" value="ECO:0007669"/>
    <property type="project" value="UniProtKB-ARBA"/>
</dbReference>
<evidence type="ECO:0000256" key="3">
    <source>
        <dbReference type="ARBA" id="ARBA00022475"/>
    </source>
</evidence>
<evidence type="ECO:0000256" key="1">
    <source>
        <dbReference type="ARBA" id="ARBA00004651"/>
    </source>
</evidence>
<evidence type="ECO:0000313" key="9">
    <source>
        <dbReference type="EMBL" id="TYB33957.1"/>
    </source>
</evidence>
<feature type="transmembrane region" description="Helical" evidence="8">
    <location>
        <begin position="333"/>
        <end position="354"/>
    </location>
</feature>
<dbReference type="GO" id="GO:0008324">
    <property type="term" value="F:monoatomic cation transmembrane transporter activity"/>
    <property type="evidence" value="ECO:0007669"/>
    <property type="project" value="InterPro"/>
</dbReference>
<dbReference type="PANTHER" id="PTHR32024:SF1">
    <property type="entry name" value="KTR SYSTEM POTASSIUM UPTAKE PROTEIN B"/>
    <property type="match status" value="1"/>
</dbReference>
<dbReference type="EMBL" id="VSIV01000084">
    <property type="protein sequence ID" value="TYB33957.1"/>
    <property type="molecule type" value="Genomic_DNA"/>
</dbReference>
<dbReference type="InterPro" id="IPR003445">
    <property type="entry name" value="Cat_transpt"/>
</dbReference>
<feature type="transmembrane region" description="Helical" evidence="8">
    <location>
        <begin position="183"/>
        <end position="207"/>
    </location>
</feature>
<evidence type="ECO:0000256" key="2">
    <source>
        <dbReference type="ARBA" id="ARBA00022448"/>
    </source>
</evidence>
<feature type="transmembrane region" description="Helical" evidence="8">
    <location>
        <begin position="222"/>
        <end position="241"/>
    </location>
</feature>
<dbReference type="Proteomes" id="UP000323337">
    <property type="component" value="Unassembled WGS sequence"/>
</dbReference>
<evidence type="ECO:0000256" key="4">
    <source>
        <dbReference type="ARBA" id="ARBA00022692"/>
    </source>
</evidence>
<accession>A0A5D0MJU3</accession>
<keyword evidence="6" id="KW-0406">Ion transport</keyword>
<keyword evidence="3" id="KW-1003">Cell membrane</keyword>
<evidence type="ECO:0000256" key="6">
    <source>
        <dbReference type="ARBA" id="ARBA00023065"/>
    </source>
</evidence>
<evidence type="ECO:0000313" key="10">
    <source>
        <dbReference type="Proteomes" id="UP000323337"/>
    </source>
</evidence>
<keyword evidence="5 8" id="KW-1133">Transmembrane helix</keyword>
<dbReference type="GO" id="GO:0005886">
    <property type="term" value="C:plasma membrane"/>
    <property type="evidence" value="ECO:0007669"/>
    <property type="project" value="UniProtKB-SubCell"/>
</dbReference>
<dbReference type="Pfam" id="PF02386">
    <property type="entry name" value="TrkH"/>
    <property type="match status" value="2"/>
</dbReference>
<feature type="transmembrane region" description="Helical" evidence="8">
    <location>
        <begin position="39"/>
        <end position="58"/>
    </location>
</feature>
<keyword evidence="4 8" id="KW-0812">Transmembrane</keyword>
<feature type="transmembrane region" description="Helical" evidence="8">
    <location>
        <begin position="294"/>
        <end position="312"/>
    </location>
</feature>
<feature type="transmembrane region" description="Helical" evidence="8">
    <location>
        <begin position="385"/>
        <end position="411"/>
    </location>
</feature>
<dbReference type="RefSeq" id="WP_303700530.1">
    <property type="nucleotide sequence ID" value="NZ_VSIV01000084.1"/>
</dbReference>
<evidence type="ECO:0000256" key="5">
    <source>
        <dbReference type="ARBA" id="ARBA00022989"/>
    </source>
</evidence>
<feature type="transmembrane region" description="Helical" evidence="8">
    <location>
        <begin position="70"/>
        <end position="94"/>
    </location>
</feature>
<dbReference type="AlphaFoldDB" id="A0A5D0MJU3"/>
<protein>
    <submittedName>
        <fullName evidence="9">Potassium transporter</fullName>
    </submittedName>
</protein>